<dbReference type="EMBL" id="CP042913">
    <property type="protein sequence ID" value="QEG35095.1"/>
    <property type="molecule type" value="Genomic_DNA"/>
</dbReference>
<dbReference type="KEGG" id="bgok:Pr1d_23860"/>
<feature type="chain" id="PRO_5022717913" description="FAD-dependent oxidoreductase" evidence="6">
    <location>
        <begin position="23"/>
        <end position="408"/>
    </location>
</feature>
<keyword evidence="6" id="KW-0732">Signal</keyword>
<keyword evidence="4" id="KW-0408">Iron</keyword>
<dbReference type="GO" id="GO:0016491">
    <property type="term" value="F:oxidoreductase activity"/>
    <property type="evidence" value="ECO:0007669"/>
    <property type="project" value="UniProtKB-KW"/>
</dbReference>
<evidence type="ECO:0000256" key="5">
    <source>
        <dbReference type="ARBA" id="ARBA00023014"/>
    </source>
</evidence>
<accession>A0A5B9QBZ5</accession>
<evidence type="ECO:0000313" key="7">
    <source>
        <dbReference type="EMBL" id="QEG35095.1"/>
    </source>
</evidence>
<keyword evidence="5" id="KW-0411">Iron-sulfur</keyword>
<dbReference type="GO" id="GO:0051539">
    <property type="term" value="F:4 iron, 4 sulfur cluster binding"/>
    <property type="evidence" value="ECO:0007669"/>
    <property type="project" value="UniProtKB-KW"/>
</dbReference>
<keyword evidence="2" id="KW-0479">Metal-binding</keyword>
<evidence type="ECO:0000256" key="2">
    <source>
        <dbReference type="ARBA" id="ARBA00022723"/>
    </source>
</evidence>
<keyword evidence="8" id="KW-1185">Reference proteome</keyword>
<dbReference type="GO" id="GO:0046872">
    <property type="term" value="F:metal ion binding"/>
    <property type="evidence" value="ECO:0007669"/>
    <property type="project" value="UniProtKB-KW"/>
</dbReference>
<name>A0A5B9QBZ5_9BACT</name>
<gene>
    <name evidence="7" type="ORF">Pr1d_23860</name>
</gene>
<dbReference type="PRINTS" id="PR00411">
    <property type="entry name" value="PNDRDTASEI"/>
</dbReference>
<dbReference type="Proteomes" id="UP000323917">
    <property type="component" value="Chromosome"/>
</dbReference>
<organism evidence="7 8">
    <name type="scientific">Bythopirellula goksoeyrii</name>
    <dbReference type="NCBI Taxonomy" id="1400387"/>
    <lineage>
        <taxon>Bacteria</taxon>
        <taxon>Pseudomonadati</taxon>
        <taxon>Planctomycetota</taxon>
        <taxon>Planctomycetia</taxon>
        <taxon>Pirellulales</taxon>
        <taxon>Lacipirellulaceae</taxon>
        <taxon>Bythopirellula</taxon>
    </lineage>
</organism>
<evidence type="ECO:0000256" key="3">
    <source>
        <dbReference type="ARBA" id="ARBA00023002"/>
    </source>
</evidence>
<dbReference type="PANTHER" id="PTHR43498">
    <property type="entry name" value="FERREDOXIN:COB-COM HETERODISULFIDE REDUCTASE SUBUNIT A"/>
    <property type="match status" value="1"/>
</dbReference>
<evidence type="ECO:0000256" key="6">
    <source>
        <dbReference type="SAM" id="SignalP"/>
    </source>
</evidence>
<dbReference type="Gene3D" id="3.50.50.60">
    <property type="entry name" value="FAD/NAD(P)-binding domain"/>
    <property type="match status" value="1"/>
</dbReference>
<evidence type="ECO:0000256" key="4">
    <source>
        <dbReference type="ARBA" id="ARBA00023004"/>
    </source>
</evidence>
<dbReference type="AlphaFoldDB" id="A0A5B9QBZ5"/>
<reference evidence="7 8" key="1">
    <citation type="submission" date="2019-08" db="EMBL/GenBank/DDBJ databases">
        <title>Deep-cultivation of Planctomycetes and their phenomic and genomic characterization uncovers novel biology.</title>
        <authorList>
            <person name="Wiegand S."/>
            <person name="Jogler M."/>
            <person name="Boedeker C."/>
            <person name="Pinto D."/>
            <person name="Vollmers J."/>
            <person name="Rivas-Marin E."/>
            <person name="Kohn T."/>
            <person name="Peeters S.H."/>
            <person name="Heuer A."/>
            <person name="Rast P."/>
            <person name="Oberbeckmann S."/>
            <person name="Bunk B."/>
            <person name="Jeske O."/>
            <person name="Meyerdierks A."/>
            <person name="Storesund J.E."/>
            <person name="Kallscheuer N."/>
            <person name="Luecker S."/>
            <person name="Lage O.M."/>
            <person name="Pohl T."/>
            <person name="Merkel B.J."/>
            <person name="Hornburger P."/>
            <person name="Mueller R.-W."/>
            <person name="Bruemmer F."/>
            <person name="Labrenz M."/>
            <person name="Spormann A.M."/>
            <person name="Op den Camp H."/>
            <person name="Overmann J."/>
            <person name="Amann R."/>
            <person name="Jetten M.S.M."/>
            <person name="Mascher T."/>
            <person name="Medema M.H."/>
            <person name="Devos D.P."/>
            <person name="Kaster A.-K."/>
            <person name="Ovreas L."/>
            <person name="Rohde M."/>
            <person name="Galperin M.Y."/>
            <person name="Jogler C."/>
        </authorList>
    </citation>
    <scope>NUCLEOTIDE SEQUENCE [LARGE SCALE GENOMIC DNA]</scope>
    <source>
        <strain evidence="7 8">Pr1d</strain>
    </source>
</reference>
<dbReference type="PANTHER" id="PTHR43498:SF1">
    <property type="entry name" value="COB--COM HETERODISULFIDE REDUCTASE IRON-SULFUR SUBUNIT A"/>
    <property type="match status" value="1"/>
</dbReference>
<feature type="signal peptide" evidence="6">
    <location>
        <begin position="1"/>
        <end position="22"/>
    </location>
</feature>
<keyword evidence="3" id="KW-0560">Oxidoreductase</keyword>
<dbReference type="InterPro" id="IPR036188">
    <property type="entry name" value="FAD/NAD-bd_sf"/>
</dbReference>
<sequence length="408" mass="44679" precursor="true">MNTKAQVLVVGAGAAGMSAAIAASRAGAEVKLVERMPGPGGTVANALIHTLGGIYDANKQLLNGGLPAELADRLFRASALTRVRRIGKLQCLNLCPQVYRQVVEEWLAEETRIEHIYNASITQVKVQGEYVAVCKVKWGDTVVTFSPTAVIDTTGTAEVVRLIGSQYVHDDDQRAAGGLMFRLRNVKPNTLAFPKSITLVEKLREAARQGRLPASCEHAWLDQGAFDDEIFVKLFVPLPKDWRNSDQLSLLTRQSLKVQSQVLELLRSWPEFAESQLTETGALGIRDGGRIRGNYYLTEEDVRACRRFDDAACRCCWPIEYWHPTQGLQLEYLPPGSSYEIPLRSLKVSGLENVWSAGKCLSADHKAQSSARVVGQCWAMGEAVGKAASTQIVSNALTHDFAPNDPSS</sequence>
<dbReference type="SUPFAM" id="SSF51905">
    <property type="entry name" value="FAD/NAD(P)-binding domain"/>
    <property type="match status" value="1"/>
</dbReference>
<dbReference type="RefSeq" id="WP_148073650.1">
    <property type="nucleotide sequence ID" value="NZ_CP042913.1"/>
</dbReference>
<evidence type="ECO:0000256" key="1">
    <source>
        <dbReference type="ARBA" id="ARBA00022485"/>
    </source>
</evidence>
<evidence type="ECO:0000313" key="8">
    <source>
        <dbReference type="Proteomes" id="UP000323917"/>
    </source>
</evidence>
<dbReference type="Pfam" id="PF12831">
    <property type="entry name" value="FAD_oxidored"/>
    <property type="match status" value="1"/>
</dbReference>
<proteinExistence type="predicted"/>
<keyword evidence="1" id="KW-0004">4Fe-4S</keyword>
<dbReference type="OrthoDB" id="9777740at2"/>
<dbReference type="InterPro" id="IPR039650">
    <property type="entry name" value="HdrA-like"/>
</dbReference>
<evidence type="ECO:0008006" key="9">
    <source>
        <dbReference type="Google" id="ProtNLM"/>
    </source>
</evidence>
<protein>
    <recommendedName>
        <fullName evidence="9">FAD-dependent oxidoreductase</fullName>
    </recommendedName>
</protein>